<dbReference type="AlphaFoldDB" id="A0A3P5Z9V8"/>
<dbReference type="PANTHER" id="PTHR32166">
    <property type="entry name" value="OSJNBA0013A04.12 PROTEIN"/>
    <property type="match status" value="1"/>
</dbReference>
<dbReference type="Gramene" id="A01p34970.2_BraZ1">
    <property type="protein sequence ID" value="A01p34970.2_BraZ1.CDS"/>
    <property type="gene ID" value="A01g34970.2_BraZ1"/>
</dbReference>
<reference evidence="3" key="1">
    <citation type="submission" date="2018-11" db="EMBL/GenBank/DDBJ databases">
        <authorList>
            <consortium name="Genoscope - CEA"/>
            <person name="William W."/>
        </authorList>
    </citation>
    <scope>NUCLEOTIDE SEQUENCE</scope>
</reference>
<gene>
    <name evidence="3" type="ORF">BRAA01T03299Z</name>
    <name evidence="2" type="ORF">BRAPAZ1V2_A01P34970.2</name>
</gene>
<dbReference type="InterPro" id="IPR012337">
    <property type="entry name" value="RNaseH-like_sf"/>
</dbReference>
<dbReference type="InterPro" id="IPR007021">
    <property type="entry name" value="DUF659"/>
</dbReference>
<name>A0A3P5Z9V8_BRACM</name>
<dbReference type="Pfam" id="PF04937">
    <property type="entry name" value="DUF659"/>
    <property type="match status" value="1"/>
</dbReference>
<dbReference type="EMBL" id="LR031571">
    <property type="protein sequence ID" value="VDC76797.1"/>
    <property type="molecule type" value="Genomic_DNA"/>
</dbReference>
<dbReference type="Proteomes" id="UP000694005">
    <property type="component" value="Chromosome A01"/>
</dbReference>
<feature type="domain" description="DUF659" evidence="1">
    <location>
        <begin position="53"/>
        <end position="192"/>
    </location>
</feature>
<accession>A0A3P5Z9V8</accession>
<organism evidence="3">
    <name type="scientific">Brassica campestris</name>
    <name type="common">Field mustard</name>
    <dbReference type="NCBI Taxonomy" id="3711"/>
    <lineage>
        <taxon>Eukaryota</taxon>
        <taxon>Viridiplantae</taxon>
        <taxon>Streptophyta</taxon>
        <taxon>Embryophyta</taxon>
        <taxon>Tracheophyta</taxon>
        <taxon>Spermatophyta</taxon>
        <taxon>Magnoliopsida</taxon>
        <taxon>eudicotyledons</taxon>
        <taxon>Gunneridae</taxon>
        <taxon>Pentapetalae</taxon>
        <taxon>rosids</taxon>
        <taxon>malvids</taxon>
        <taxon>Brassicales</taxon>
        <taxon>Brassicaceae</taxon>
        <taxon>Brassiceae</taxon>
        <taxon>Brassica</taxon>
    </lineage>
</organism>
<proteinExistence type="predicted"/>
<evidence type="ECO:0000259" key="1">
    <source>
        <dbReference type="Pfam" id="PF04937"/>
    </source>
</evidence>
<dbReference type="EMBL" id="LS974617">
    <property type="protein sequence ID" value="CAG7889421.1"/>
    <property type="molecule type" value="Genomic_DNA"/>
</dbReference>
<dbReference type="SUPFAM" id="SSF53098">
    <property type="entry name" value="Ribonuclease H-like"/>
    <property type="match status" value="1"/>
</dbReference>
<evidence type="ECO:0000313" key="2">
    <source>
        <dbReference type="EMBL" id="CAG7889421.1"/>
    </source>
</evidence>
<protein>
    <recommendedName>
        <fullName evidence="1">DUF659 domain-containing protein</fullName>
    </recommendedName>
</protein>
<dbReference type="PANTHER" id="PTHR32166:SF122">
    <property type="entry name" value="OS09G0499600 PROTEIN"/>
    <property type="match status" value="1"/>
</dbReference>
<sequence>MKDRKSVLGACDKDLKETVCGSITRWVLDAGLVFNAVNCPSFGEMINAEHFVQIEENKNKWASKGCSLMSDGWHDSVAKKDIVNFLVNSPKGSVFMKLKDVSEVVKDATLLFKMLYEMVEEIGEAYVVQVITDNAKSYIKSDMYDPNQYFIFNVFISLPQFYWTPYAAHYIYLMLEDIEEIPILKNAMKNASKESAHTKYNKFLKQQKPLRDIVNSAEWSESKWPKEAGAKKVRQYPIDMAKETITKDFKWNKEKYEKAFEITDKRWECQLHHPLHAAGYFLNPSIHYKYHDDVRCEEVEGGL</sequence>
<evidence type="ECO:0000313" key="3">
    <source>
        <dbReference type="EMBL" id="VDC76797.1"/>
    </source>
</evidence>